<evidence type="ECO:0000256" key="2">
    <source>
        <dbReference type="SAM" id="SignalP"/>
    </source>
</evidence>
<dbReference type="SMART" id="SM00749">
    <property type="entry name" value="BON"/>
    <property type="match status" value="2"/>
</dbReference>
<feature type="chain" id="PRO_5046065635" description="BON domain-containing protein" evidence="2">
    <location>
        <begin position="27"/>
        <end position="210"/>
    </location>
</feature>
<evidence type="ECO:0000256" key="1">
    <source>
        <dbReference type="ARBA" id="ARBA00022729"/>
    </source>
</evidence>
<dbReference type="InterPro" id="IPR051686">
    <property type="entry name" value="Lipoprotein_DolP"/>
</dbReference>
<keyword evidence="1 2" id="KW-0732">Signal</keyword>
<comment type="caution">
    <text evidence="4">The sequence shown here is derived from an EMBL/GenBank/DDBJ whole genome shotgun (WGS) entry which is preliminary data.</text>
</comment>
<dbReference type="InterPro" id="IPR014004">
    <property type="entry name" value="Transpt-assoc_nodulatn_dom_bac"/>
</dbReference>
<evidence type="ECO:0000313" key="5">
    <source>
        <dbReference type="Proteomes" id="UP001501627"/>
    </source>
</evidence>
<dbReference type="Pfam" id="PF04972">
    <property type="entry name" value="BON"/>
    <property type="match status" value="2"/>
</dbReference>
<dbReference type="Proteomes" id="UP001501627">
    <property type="component" value="Unassembled WGS sequence"/>
</dbReference>
<dbReference type="Gene3D" id="3.30.1340.30">
    <property type="match status" value="1"/>
</dbReference>
<sequence length="210" mass="22195">MRLQPLRATCAVLAGASLMLALSACAPLVVGGGAVVGTLVAVDRRTAGAQLDDENIQLRAASRIREALGDKAHVNVTSYNRQVLLTGEVPALADIDRAQQAAATVENVRGLINELAVMPASSLGARSNDTYITGKVRASLVDAQDLSATAFKVTTERGVVYLMGRVTQREAQRASDIARGVSGVRKVVRMFETISESEVPRAGQQPNKDN</sequence>
<protein>
    <recommendedName>
        <fullName evidence="3">BON domain-containing protein</fullName>
    </recommendedName>
</protein>
<feature type="domain" description="BON" evidence="3">
    <location>
        <begin position="128"/>
        <end position="195"/>
    </location>
</feature>
<dbReference type="InterPro" id="IPR007055">
    <property type="entry name" value="BON_dom"/>
</dbReference>
<gene>
    <name evidence="4" type="ORF">GCM10022279_20200</name>
</gene>
<feature type="signal peptide" evidence="2">
    <location>
        <begin position="1"/>
        <end position="26"/>
    </location>
</feature>
<feature type="domain" description="BON" evidence="3">
    <location>
        <begin position="52"/>
        <end position="119"/>
    </location>
</feature>
<evidence type="ECO:0000259" key="3">
    <source>
        <dbReference type="PROSITE" id="PS50914"/>
    </source>
</evidence>
<proteinExistence type="predicted"/>
<keyword evidence="5" id="KW-1185">Reference proteome</keyword>
<dbReference type="PROSITE" id="PS50914">
    <property type="entry name" value="BON"/>
    <property type="match status" value="2"/>
</dbReference>
<dbReference type="RefSeq" id="WP_344869601.1">
    <property type="nucleotide sequence ID" value="NZ_BAABBP010000016.1"/>
</dbReference>
<reference evidence="5" key="1">
    <citation type="journal article" date="2019" name="Int. J. Syst. Evol. Microbiol.">
        <title>The Global Catalogue of Microorganisms (GCM) 10K type strain sequencing project: providing services to taxonomists for standard genome sequencing and annotation.</title>
        <authorList>
            <consortium name="The Broad Institute Genomics Platform"/>
            <consortium name="The Broad Institute Genome Sequencing Center for Infectious Disease"/>
            <person name="Wu L."/>
            <person name="Ma J."/>
        </authorList>
    </citation>
    <scope>NUCLEOTIDE SEQUENCE [LARGE SCALE GENOMIC DNA]</scope>
    <source>
        <strain evidence="5">JCM 17561</strain>
    </source>
</reference>
<evidence type="ECO:0000313" key="4">
    <source>
        <dbReference type="EMBL" id="GAA3996519.1"/>
    </source>
</evidence>
<dbReference type="PANTHER" id="PTHR34606:SF4">
    <property type="entry name" value="OUTER MEMBRANE LIPOPROTEIN DOLP"/>
    <property type="match status" value="1"/>
</dbReference>
<dbReference type="PROSITE" id="PS51257">
    <property type="entry name" value="PROKAR_LIPOPROTEIN"/>
    <property type="match status" value="1"/>
</dbReference>
<organism evidence="4 5">
    <name type="scientific">Comamonas faecalis</name>
    <dbReference type="NCBI Taxonomy" id="1387849"/>
    <lineage>
        <taxon>Bacteria</taxon>
        <taxon>Pseudomonadati</taxon>
        <taxon>Pseudomonadota</taxon>
        <taxon>Betaproteobacteria</taxon>
        <taxon>Burkholderiales</taxon>
        <taxon>Comamonadaceae</taxon>
        <taxon>Comamonas</taxon>
    </lineage>
</organism>
<dbReference type="PANTHER" id="PTHR34606">
    <property type="entry name" value="BON DOMAIN-CONTAINING PROTEIN"/>
    <property type="match status" value="1"/>
</dbReference>
<dbReference type="EMBL" id="BAABBP010000016">
    <property type="protein sequence ID" value="GAA3996519.1"/>
    <property type="molecule type" value="Genomic_DNA"/>
</dbReference>
<accession>A0ABP7REX8</accession>
<name>A0ABP7REX8_9BURK</name>